<sequence>MIHCGPKTGSTTLRAACQSNLEETCGVEKRGRFPAGYMDESVLFPLIRRCIDTTHFCVKEIMMPPEEVPTYRDDVSLFVHMFPFREYDDWAKSAMKQQYDRGGSRACNRTSKLLEACEHNNMEIDFRKYGKVRLSEFKDDVLSRMELMNESHAFLLYHYLELTDVLGRLGVEYGLPLLPKSNERMKGKRPKGTCDARLLEMFHDCFSSRLMELK</sequence>
<proteinExistence type="predicted"/>
<name>A0ABD3SC39_9STRA</name>
<dbReference type="AlphaFoldDB" id="A0ABD3SC39"/>
<evidence type="ECO:0000313" key="2">
    <source>
        <dbReference type="Proteomes" id="UP001530377"/>
    </source>
</evidence>
<dbReference type="EMBL" id="JALLPB020000078">
    <property type="protein sequence ID" value="KAL3821958.1"/>
    <property type="molecule type" value="Genomic_DNA"/>
</dbReference>
<dbReference type="Proteomes" id="UP001530377">
    <property type="component" value="Unassembled WGS sequence"/>
</dbReference>
<organism evidence="1 2">
    <name type="scientific">Cyclostephanos tholiformis</name>
    <dbReference type="NCBI Taxonomy" id="382380"/>
    <lineage>
        <taxon>Eukaryota</taxon>
        <taxon>Sar</taxon>
        <taxon>Stramenopiles</taxon>
        <taxon>Ochrophyta</taxon>
        <taxon>Bacillariophyta</taxon>
        <taxon>Coscinodiscophyceae</taxon>
        <taxon>Thalassiosirophycidae</taxon>
        <taxon>Stephanodiscales</taxon>
        <taxon>Stephanodiscaceae</taxon>
        <taxon>Cyclostephanos</taxon>
    </lineage>
</organism>
<reference evidence="1 2" key="1">
    <citation type="submission" date="2024-10" db="EMBL/GenBank/DDBJ databases">
        <title>Updated reference genomes for cyclostephanoid diatoms.</title>
        <authorList>
            <person name="Roberts W.R."/>
            <person name="Alverson A.J."/>
        </authorList>
    </citation>
    <scope>NUCLEOTIDE SEQUENCE [LARGE SCALE GENOMIC DNA]</scope>
    <source>
        <strain evidence="1 2">AJA228-03</strain>
    </source>
</reference>
<gene>
    <name evidence="1" type="ORF">ACHAXA_004446</name>
</gene>
<comment type="caution">
    <text evidence="1">The sequence shown here is derived from an EMBL/GenBank/DDBJ whole genome shotgun (WGS) entry which is preliminary data.</text>
</comment>
<protein>
    <recommendedName>
        <fullName evidence="3">Sulfotransferase</fullName>
    </recommendedName>
</protein>
<keyword evidence="2" id="KW-1185">Reference proteome</keyword>
<accession>A0ABD3SC39</accession>
<evidence type="ECO:0000313" key="1">
    <source>
        <dbReference type="EMBL" id="KAL3821958.1"/>
    </source>
</evidence>
<evidence type="ECO:0008006" key="3">
    <source>
        <dbReference type="Google" id="ProtNLM"/>
    </source>
</evidence>